<reference evidence="1" key="1">
    <citation type="submission" date="2006-10" db="EMBL/GenBank/DDBJ databases">
        <authorList>
            <person name="Amadeo P."/>
            <person name="Zhao Q."/>
            <person name="Wortman J."/>
            <person name="Fraser-Liggett C."/>
            <person name="Carlton J."/>
        </authorList>
    </citation>
    <scope>NUCLEOTIDE SEQUENCE</scope>
    <source>
        <strain evidence="1">G3</strain>
    </source>
</reference>
<dbReference type="VEuPathDB" id="TrichDB:TVAGG3_0695610"/>
<dbReference type="RefSeq" id="XP_001329388.1">
    <property type="nucleotide sequence ID" value="XM_001329353.1"/>
</dbReference>
<evidence type="ECO:0008006" key="3">
    <source>
        <dbReference type="Google" id="ProtNLM"/>
    </source>
</evidence>
<dbReference type="AlphaFoldDB" id="A2DR66"/>
<dbReference type="SMR" id="A2DR66"/>
<protein>
    <recommendedName>
        <fullName evidence="3">Ubiquitin-like domain-containing protein</fullName>
    </recommendedName>
</protein>
<dbReference type="InParanoid" id="A2DR66"/>
<sequence>MTNSRSTRLLIKVISNKYGSKMCTVDPNHCISTLKDNESEEHVFIFKGQMLADNFTFKHYRISDGDIICSLIGYTTPLKQQELHFEKLRMQDMAINKLYGNQNLYKKVSAEWIRIYETKLAPISLHKQVTLKVPERLKTPSNISLPAFWNK</sequence>
<dbReference type="VEuPathDB" id="TrichDB:TVAG_303850"/>
<gene>
    <name evidence="1" type="ORF">TVAG_303850</name>
</gene>
<dbReference type="KEGG" id="tva:4775181"/>
<dbReference type="EMBL" id="DS113234">
    <property type="protein sequence ID" value="EAY17165.1"/>
    <property type="molecule type" value="Genomic_DNA"/>
</dbReference>
<name>A2DR66_TRIV3</name>
<dbReference type="Proteomes" id="UP000001542">
    <property type="component" value="Unassembled WGS sequence"/>
</dbReference>
<accession>A2DR66</accession>
<evidence type="ECO:0000313" key="2">
    <source>
        <dbReference type="Proteomes" id="UP000001542"/>
    </source>
</evidence>
<dbReference type="SUPFAM" id="SSF54236">
    <property type="entry name" value="Ubiquitin-like"/>
    <property type="match status" value="1"/>
</dbReference>
<organism evidence="1 2">
    <name type="scientific">Trichomonas vaginalis (strain ATCC PRA-98 / G3)</name>
    <dbReference type="NCBI Taxonomy" id="412133"/>
    <lineage>
        <taxon>Eukaryota</taxon>
        <taxon>Metamonada</taxon>
        <taxon>Parabasalia</taxon>
        <taxon>Trichomonadida</taxon>
        <taxon>Trichomonadidae</taxon>
        <taxon>Trichomonas</taxon>
    </lineage>
</organism>
<dbReference type="InterPro" id="IPR029071">
    <property type="entry name" value="Ubiquitin-like_domsf"/>
</dbReference>
<evidence type="ECO:0000313" key="1">
    <source>
        <dbReference type="EMBL" id="EAY17165.1"/>
    </source>
</evidence>
<proteinExistence type="predicted"/>
<keyword evidence="2" id="KW-1185">Reference proteome</keyword>
<reference evidence="1" key="2">
    <citation type="journal article" date="2007" name="Science">
        <title>Draft genome sequence of the sexually transmitted pathogen Trichomonas vaginalis.</title>
        <authorList>
            <person name="Carlton J.M."/>
            <person name="Hirt R.P."/>
            <person name="Silva J.C."/>
            <person name="Delcher A.L."/>
            <person name="Schatz M."/>
            <person name="Zhao Q."/>
            <person name="Wortman J.R."/>
            <person name="Bidwell S.L."/>
            <person name="Alsmark U.C.M."/>
            <person name="Besteiro S."/>
            <person name="Sicheritz-Ponten T."/>
            <person name="Noel C.J."/>
            <person name="Dacks J.B."/>
            <person name="Foster P.G."/>
            <person name="Simillion C."/>
            <person name="Van de Peer Y."/>
            <person name="Miranda-Saavedra D."/>
            <person name="Barton G.J."/>
            <person name="Westrop G.D."/>
            <person name="Mueller S."/>
            <person name="Dessi D."/>
            <person name="Fiori P.L."/>
            <person name="Ren Q."/>
            <person name="Paulsen I."/>
            <person name="Zhang H."/>
            <person name="Bastida-Corcuera F.D."/>
            <person name="Simoes-Barbosa A."/>
            <person name="Brown M.T."/>
            <person name="Hayes R.D."/>
            <person name="Mukherjee M."/>
            <person name="Okumura C.Y."/>
            <person name="Schneider R."/>
            <person name="Smith A.J."/>
            <person name="Vanacova S."/>
            <person name="Villalvazo M."/>
            <person name="Haas B.J."/>
            <person name="Pertea M."/>
            <person name="Feldblyum T.V."/>
            <person name="Utterback T.R."/>
            <person name="Shu C.L."/>
            <person name="Osoegawa K."/>
            <person name="de Jong P.J."/>
            <person name="Hrdy I."/>
            <person name="Horvathova L."/>
            <person name="Zubacova Z."/>
            <person name="Dolezal P."/>
            <person name="Malik S.B."/>
            <person name="Logsdon J.M. Jr."/>
            <person name="Henze K."/>
            <person name="Gupta A."/>
            <person name="Wang C.C."/>
            <person name="Dunne R.L."/>
            <person name="Upcroft J.A."/>
            <person name="Upcroft P."/>
            <person name="White O."/>
            <person name="Salzberg S.L."/>
            <person name="Tang P."/>
            <person name="Chiu C.-H."/>
            <person name="Lee Y.-S."/>
            <person name="Embley T.M."/>
            <person name="Coombs G.H."/>
            <person name="Mottram J.C."/>
            <person name="Tachezy J."/>
            <person name="Fraser-Liggett C.M."/>
            <person name="Johnson P.J."/>
        </authorList>
    </citation>
    <scope>NUCLEOTIDE SEQUENCE [LARGE SCALE GENOMIC DNA]</scope>
    <source>
        <strain evidence="1">G3</strain>
    </source>
</reference>